<reference evidence="2" key="1">
    <citation type="submission" date="2012-09" db="EMBL/GenBank/DDBJ databases">
        <authorList>
            <person name="Martin A.A."/>
        </authorList>
    </citation>
    <scope>NUCLEOTIDE SEQUENCE</scope>
</reference>
<reference evidence="3" key="2">
    <citation type="submission" date="2017-02" db="UniProtKB">
        <authorList>
            <consortium name="WormBaseParasite"/>
        </authorList>
    </citation>
    <scope>IDENTIFICATION</scope>
</reference>
<dbReference type="WBParaSite" id="ACAC_0000561901-mRNA-1">
    <property type="protein sequence ID" value="ACAC_0000561901-mRNA-1"/>
    <property type="gene ID" value="ACAC_0000561901"/>
</dbReference>
<protein>
    <submittedName>
        <fullName evidence="3">Protein aurora borealis</fullName>
    </submittedName>
</protein>
<evidence type="ECO:0000313" key="3">
    <source>
        <dbReference type="WBParaSite" id="ACAC_0000561901-mRNA-1"/>
    </source>
</evidence>
<feature type="compositionally biased region" description="Polar residues" evidence="1">
    <location>
        <begin position="62"/>
        <end position="73"/>
    </location>
</feature>
<feature type="region of interest" description="Disordered" evidence="1">
    <location>
        <begin position="62"/>
        <end position="84"/>
    </location>
</feature>
<organism evidence="2 3">
    <name type="scientific">Angiostrongylus cantonensis</name>
    <name type="common">Rat lungworm</name>
    <dbReference type="NCBI Taxonomy" id="6313"/>
    <lineage>
        <taxon>Eukaryota</taxon>
        <taxon>Metazoa</taxon>
        <taxon>Ecdysozoa</taxon>
        <taxon>Nematoda</taxon>
        <taxon>Chromadorea</taxon>
        <taxon>Rhabditida</taxon>
        <taxon>Rhabditina</taxon>
        <taxon>Rhabditomorpha</taxon>
        <taxon>Strongyloidea</taxon>
        <taxon>Metastrongylidae</taxon>
        <taxon>Angiostrongylus</taxon>
    </lineage>
</organism>
<dbReference type="AlphaFoldDB" id="A0A0K0D6C4"/>
<keyword evidence="2" id="KW-1185">Reference proteome</keyword>
<proteinExistence type="predicted"/>
<evidence type="ECO:0000313" key="2">
    <source>
        <dbReference type="Proteomes" id="UP000035642"/>
    </source>
</evidence>
<evidence type="ECO:0000256" key="1">
    <source>
        <dbReference type="SAM" id="MobiDB-lite"/>
    </source>
</evidence>
<sequence length="205" mass="22923">LVTCPLLPEEKPKREFKFRSSRPLRRVTTIVSPQSFLESSESEFDNTQMVIPSFHSLPKISPTSHTVEATNSPPKDVGGDLTTDKVPPTTNFLASAKKIAFIDIVNFSEKTKQRDSEEIDIDEELLRNATDVENRMGVEMNGVNPPANDLNFANVPNFCSKFGNRHRFTPKYKPLQNDDEVSEVCVLAPPNTPVDVDHREGIGVQ</sequence>
<accession>A0A0K0D6C4</accession>
<dbReference type="Proteomes" id="UP000035642">
    <property type="component" value="Unassembled WGS sequence"/>
</dbReference>
<name>A0A0K0D6C4_ANGCA</name>